<comment type="caution">
    <text evidence="1">The sequence shown here is derived from an EMBL/GenBank/DDBJ whole genome shotgun (WGS) entry which is preliminary data.</text>
</comment>
<name>A0A426FRW7_9BURK</name>
<dbReference type="Gene3D" id="2.130.10.10">
    <property type="entry name" value="YVTN repeat-like/Quinoprotein amine dehydrogenase"/>
    <property type="match status" value="1"/>
</dbReference>
<dbReference type="InterPro" id="IPR015943">
    <property type="entry name" value="WD40/YVTN_repeat-like_dom_sf"/>
</dbReference>
<sequence length="522" mass="56282">MLAVQPVHAAPRAAGAAKARQAHALSFGPTTGCERLPGYDPLWASHDDDFGFLQVGTKPPPGQAEKGEEDDPIFLSGFYQMQTHGNTLYAAFGGASTRGVTPGALVVLNARTLAFQKIISLPFASHAMALDREGRRAVVTHTRVNAFSLVDLATGQSTCRKPDTAIRGDAYQGRYVQMDEQGFFYINYNSFSARVPKGYVMKYTPRGDHAAGFAVRATERADLVIPLLYRQGALLTGTHAVRAVNSQTGAVSRLSPVFGSTNFYNYASGPGNQLLASNYSAAARPNLAQVDLATGARNDLFTGSGTVEVAYGAAGGQVFSTNYDSHTLTVAALPEKGTLSPERFVNIRFQDSPSNLHVRQTAQGTDIYVTTKVWGPDNARRGGLLHKVHLDAAVKGIEGIRKPGACSIITFNMVDRAVSPPVACDLLDPKATLKAEYRLLRDVSLPELEKNRREGLVLQKQARSDLKAALARAKKHPGKASSRAVAEARSQLANASAWIIELRHQIPEARTSLKVLKRMAEE</sequence>
<gene>
    <name evidence="1" type="ORF">EHV23_03975</name>
</gene>
<dbReference type="OrthoDB" id="9143005at2"/>
<accession>A0A426FRW7</accession>
<dbReference type="SUPFAM" id="SSF51004">
    <property type="entry name" value="C-terminal (heme d1) domain of cytochrome cd1-nitrite reductase"/>
    <property type="match status" value="1"/>
</dbReference>
<dbReference type="Proteomes" id="UP000270261">
    <property type="component" value="Unassembled WGS sequence"/>
</dbReference>
<protein>
    <submittedName>
        <fullName evidence="1">Uncharacterized protein</fullName>
    </submittedName>
</protein>
<organism evidence="1 2">
    <name type="scientific">Lautropia dentalis</name>
    <dbReference type="NCBI Taxonomy" id="2490857"/>
    <lineage>
        <taxon>Bacteria</taxon>
        <taxon>Pseudomonadati</taxon>
        <taxon>Pseudomonadota</taxon>
        <taxon>Betaproteobacteria</taxon>
        <taxon>Burkholderiales</taxon>
        <taxon>Burkholderiaceae</taxon>
        <taxon>Lautropia</taxon>
    </lineage>
</organism>
<dbReference type="AlphaFoldDB" id="A0A426FRW7"/>
<evidence type="ECO:0000313" key="1">
    <source>
        <dbReference type="EMBL" id="RRN45380.1"/>
    </source>
</evidence>
<keyword evidence="2" id="KW-1185">Reference proteome</keyword>
<dbReference type="InterPro" id="IPR011048">
    <property type="entry name" value="Haem_d1_sf"/>
</dbReference>
<evidence type="ECO:0000313" key="2">
    <source>
        <dbReference type="Proteomes" id="UP000270261"/>
    </source>
</evidence>
<proteinExistence type="predicted"/>
<dbReference type="RefSeq" id="WP_125094809.1">
    <property type="nucleotide sequence ID" value="NZ_RRUE01000001.1"/>
</dbReference>
<reference evidence="1 2" key="1">
    <citation type="submission" date="2018-11" db="EMBL/GenBank/DDBJ databases">
        <title>Genome sequencing of Lautropia sp. KCOM 2505 (= ChDC F240).</title>
        <authorList>
            <person name="Kook J.-K."/>
            <person name="Park S.-N."/>
            <person name="Lim Y.K."/>
        </authorList>
    </citation>
    <scope>NUCLEOTIDE SEQUENCE [LARGE SCALE GENOMIC DNA]</scope>
    <source>
        <strain evidence="1 2">KCOM 2505</strain>
    </source>
</reference>
<dbReference type="EMBL" id="RRUE01000001">
    <property type="protein sequence ID" value="RRN45380.1"/>
    <property type="molecule type" value="Genomic_DNA"/>
</dbReference>